<keyword evidence="3 5" id="KW-1133">Transmembrane helix</keyword>
<evidence type="ECO:0000256" key="2">
    <source>
        <dbReference type="ARBA" id="ARBA00022692"/>
    </source>
</evidence>
<feature type="transmembrane region" description="Helical" evidence="5">
    <location>
        <begin position="79"/>
        <end position="98"/>
    </location>
</feature>
<protein>
    <submittedName>
        <fullName evidence="7">FAR-17a AIG1</fullName>
    </submittedName>
</protein>
<accession>A0A286UVQ6</accession>
<comment type="subcellular location">
    <subcellularLocation>
        <location evidence="1">Endomembrane system</location>
        <topology evidence="1">Multi-pass membrane protein</topology>
    </subcellularLocation>
</comment>
<dbReference type="OrthoDB" id="1898221at2759"/>
<keyword evidence="2 5" id="KW-0812">Transmembrane</keyword>
<dbReference type="PANTHER" id="PTHR10989:SF16">
    <property type="entry name" value="AT02829P-RELATED"/>
    <property type="match status" value="1"/>
</dbReference>
<dbReference type="AlphaFoldDB" id="A0A286UVQ6"/>
<feature type="signal peptide" evidence="6">
    <location>
        <begin position="1"/>
        <end position="20"/>
    </location>
</feature>
<keyword evidence="8" id="KW-1185">Reference proteome</keyword>
<evidence type="ECO:0000256" key="4">
    <source>
        <dbReference type="ARBA" id="ARBA00023136"/>
    </source>
</evidence>
<sequence length="250" mass="27323">MSVKSVFALTLHALAVGVLAYGYKGLETTELNSFIIKQRGGHSQFLTIQALIITWFTMLISLFCDIIPKSQALKNIKRSLFLIAMPLAVVVTTIYWTLMLCFPSLILQASPQAPSTPGLTSEPLEGPSSSPKIPHLVRIPLSLDLSLHAAPAISLLLDFFVLEKSYGPTAASLGATVMSAIFGIWYSAWVEWCAEENGHFPYPFLTVNEFPGRVAIYAIVTVIAFISFRGLNALHLKLTGTEPLVKNKLS</sequence>
<dbReference type="FunCoup" id="A0A286UVQ6">
    <property type="interactions" value="118"/>
</dbReference>
<evidence type="ECO:0000256" key="1">
    <source>
        <dbReference type="ARBA" id="ARBA00004127"/>
    </source>
</evidence>
<feature type="transmembrane region" description="Helical" evidence="5">
    <location>
        <begin position="44"/>
        <end position="67"/>
    </location>
</feature>
<evidence type="ECO:0000256" key="6">
    <source>
        <dbReference type="SAM" id="SignalP"/>
    </source>
</evidence>
<evidence type="ECO:0000313" key="8">
    <source>
        <dbReference type="Proteomes" id="UP000217199"/>
    </source>
</evidence>
<dbReference type="Proteomes" id="UP000217199">
    <property type="component" value="Unassembled WGS sequence"/>
</dbReference>
<feature type="transmembrane region" description="Helical" evidence="5">
    <location>
        <begin position="210"/>
        <end position="228"/>
    </location>
</feature>
<dbReference type="EMBL" id="NBII01000001">
    <property type="protein sequence ID" value="PAV23641.1"/>
    <property type="molecule type" value="Genomic_DNA"/>
</dbReference>
<evidence type="ECO:0000256" key="3">
    <source>
        <dbReference type="ARBA" id="ARBA00022989"/>
    </source>
</evidence>
<proteinExistence type="predicted"/>
<name>A0A286UVQ6_9AGAM</name>
<feature type="chain" id="PRO_5013547779" evidence="6">
    <location>
        <begin position="21"/>
        <end position="250"/>
    </location>
</feature>
<keyword evidence="4 5" id="KW-0472">Membrane</keyword>
<dbReference type="GO" id="GO:0016020">
    <property type="term" value="C:membrane"/>
    <property type="evidence" value="ECO:0007669"/>
    <property type="project" value="InterPro"/>
</dbReference>
<feature type="transmembrane region" description="Helical" evidence="5">
    <location>
        <begin position="169"/>
        <end position="190"/>
    </location>
</feature>
<organism evidence="7 8">
    <name type="scientific">Pyrrhoderma noxium</name>
    <dbReference type="NCBI Taxonomy" id="2282107"/>
    <lineage>
        <taxon>Eukaryota</taxon>
        <taxon>Fungi</taxon>
        <taxon>Dikarya</taxon>
        <taxon>Basidiomycota</taxon>
        <taxon>Agaricomycotina</taxon>
        <taxon>Agaricomycetes</taxon>
        <taxon>Hymenochaetales</taxon>
        <taxon>Hymenochaetaceae</taxon>
        <taxon>Pyrrhoderma</taxon>
    </lineage>
</organism>
<dbReference type="Pfam" id="PF04750">
    <property type="entry name" value="Far-17a_AIG1"/>
    <property type="match status" value="1"/>
</dbReference>
<reference evidence="7 8" key="1">
    <citation type="journal article" date="2017" name="Mol. Ecol.">
        <title>Comparative and population genomic landscape of Phellinus noxius: A hypervariable fungus causing root rot in trees.</title>
        <authorList>
            <person name="Chung C.L."/>
            <person name="Lee T.J."/>
            <person name="Akiba M."/>
            <person name="Lee H.H."/>
            <person name="Kuo T.H."/>
            <person name="Liu D."/>
            <person name="Ke H.M."/>
            <person name="Yokoi T."/>
            <person name="Roa M.B."/>
            <person name="Lu M.J."/>
            <person name="Chang Y.Y."/>
            <person name="Ann P.J."/>
            <person name="Tsai J.N."/>
            <person name="Chen C.Y."/>
            <person name="Tzean S.S."/>
            <person name="Ota Y."/>
            <person name="Hattori T."/>
            <person name="Sahashi N."/>
            <person name="Liou R.F."/>
            <person name="Kikuchi T."/>
            <person name="Tsai I.J."/>
        </authorList>
    </citation>
    <scope>NUCLEOTIDE SEQUENCE [LARGE SCALE GENOMIC DNA]</scope>
    <source>
        <strain evidence="7 8">FFPRI411160</strain>
    </source>
</reference>
<dbReference type="GO" id="GO:0012505">
    <property type="term" value="C:endomembrane system"/>
    <property type="evidence" value="ECO:0007669"/>
    <property type="project" value="UniProtKB-SubCell"/>
</dbReference>
<evidence type="ECO:0000313" key="7">
    <source>
        <dbReference type="EMBL" id="PAV23641.1"/>
    </source>
</evidence>
<dbReference type="PANTHER" id="PTHR10989">
    <property type="entry name" value="ANDROGEN-INDUCED PROTEIN 1-RELATED"/>
    <property type="match status" value="1"/>
</dbReference>
<gene>
    <name evidence="7" type="ORF">PNOK_0070900</name>
</gene>
<dbReference type="InParanoid" id="A0A286UVQ6"/>
<dbReference type="InterPro" id="IPR006838">
    <property type="entry name" value="ADTRP_AIG1"/>
</dbReference>
<comment type="caution">
    <text evidence="7">The sequence shown here is derived from an EMBL/GenBank/DDBJ whole genome shotgun (WGS) entry which is preliminary data.</text>
</comment>
<keyword evidence="6" id="KW-0732">Signal</keyword>
<evidence type="ECO:0000256" key="5">
    <source>
        <dbReference type="SAM" id="Phobius"/>
    </source>
</evidence>